<dbReference type="EMBL" id="JACHMW010000001">
    <property type="protein sequence ID" value="MBB5847914.1"/>
    <property type="molecule type" value="Genomic_DNA"/>
</dbReference>
<dbReference type="SMART" id="SM00422">
    <property type="entry name" value="HTH_MERR"/>
    <property type="match status" value="1"/>
</dbReference>
<dbReference type="Proteomes" id="UP000567246">
    <property type="component" value="Unassembled WGS sequence"/>
</dbReference>
<evidence type="ECO:0000313" key="3">
    <source>
        <dbReference type="EMBL" id="MBB5847914.1"/>
    </source>
</evidence>
<dbReference type="InterPro" id="IPR047057">
    <property type="entry name" value="MerR_fam"/>
</dbReference>
<proteinExistence type="predicted"/>
<gene>
    <name evidence="3" type="ORF">HDA33_000478</name>
</gene>
<protein>
    <submittedName>
        <fullName evidence="3">DNA-binding transcriptional MerR regulator</fullName>
    </submittedName>
</protein>
<dbReference type="RefSeq" id="WP_184170508.1">
    <property type="nucleotide sequence ID" value="NZ_BAABAG010000021.1"/>
</dbReference>
<evidence type="ECO:0000256" key="1">
    <source>
        <dbReference type="ARBA" id="ARBA00023125"/>
    </source>
</evidence>
<dbReference type="PROSITE" id="PS50937">
    <property type="entry name" value="HTH_MERR_2"/>
    <property type="match status" value="1"/>
</dbReference>
<dbReference type="InterPro" id="IPR009061">
    <property type="entry name" value="DNA-bd_dom_put_sf"/>
</dbReference>
<evidence type="ECO:0000259" key="2">
    <source>
        <dbReference type="PROSITE" id="PS50937"/>
    </source>
</evidence>
<dbReference type="CDD" id="cd00592">
    <property type="entry name" value="HTH_MerR-like"/>
    <property type="match status" value="1"/>
</dbReference>
<name>A0A7W9JHW2_9MICC</name>
<sequence length="250" mass="26866">MTEPQHADAGPRTRPSGRLGIGEVVAALESDFPGVSASKVRFLEDRGLVLPERTPAGYRRYRPEDVDRLRFVLTVQRDHFLPLKVIAAQLAALDRGEVPADLPGGVVAPGASDASRLGREVAAGRRGWTRSELAEESGAGEELLAELDQYSLLPADEDGAYSSHAMEVARAAVVLAGHGLEPRHLRPFRAAADRELGLVERAVAPLQARRDADTRPRVARSAQEIAQASLRLHSALVAEGLEQWDDGAVG</sequence>
<dbReference type="Pfam" id="PF13411">
    <property type="entry name" value="MerR_1"/>
    <property type="match status" value="1"/>
</dbReference>
<accession>A0A7W9JHW2</accession>
<dbReference type="GO" id="GO:0003677">
    <property type="term" value="F:DNA binding"/>
    <property type="evidence" value="ECO:0007669"/>
    <property type="project" value="UniProtKB-KW"/>
</dbReference>
<organism evidence="3 4">
    <name type="scientific">Micrococcus endophyticus</name>
    <dbReference type="NCBI Taxonomy" id="455343"/>
    <lineage>
        <taxon>Bacteria</taxon>
        <taxon>Bacillati</taxon>
        <taxon>Actinomycetota</taxon>
        <taxon>Actinomycetes</taxon>
        <taxon>Micrococcales</taxon>
        <taxon>Micrococcaceae</taxon>
        <taxon>Micrococcus</taxon>
    </lineage>
</organism>
<reference evidence="3 4" key="1">
    <citation type="submission" date="2020-08" db="EMBL/GenBank/DDBJ databases">
        <title>Sequencing the genomes of 1000 actinobacteria strains.</title>
        <authorList>
            <person name="Klenk H.-P."/>
        </authorList>
    </citation>
    <scope>NUCLEOTIDE SEQUENCE [LARGE SCALE GENOMIC DNA]</scope>
    <source>
        <strain evidence="3 4">DSM 17945</strain>
    </source>
</reference>
<dbReference type="PANTHER" id="PTHR30204">
    <property type="entry name" value="REDOX-CYCLING DRUG-SENSING TRANSCRIPTIONAL ACTIVATOR SOXR"/>
    <property type="match status" value="1"/>
</dbReference>
<dbReference type="SUPFAM" id="SSF46955">
    <property type="entry name" value="Putative DNA-binding domain"/>
    <property type="match status" value="1"/>
</dbReference>
<dbReference type="InterPro" id="IPR000551">
    <property type="entry name" value="MerR-type_HTH_dom"/>
</dbReference>
<evidence type="ECO:0000313" key="4">
    <source>
        <dbReference type="Proteomes" id="UP000567246"/>
    </source>
</evidence>
<keyword evidence="1 3" id="KW-0238">DNA-binding</keyword>
<dbReference type="PANTHER" id="PTHR30204:SF89">
    <property type="entry name" value="HTH MERR-TYPE DOMAIN-CONTAINING PROTEIN"/>
    <property type="match status" value="1"/>
</dbReference>
<feature type="domain" description="HTH merR-type" evidence="2">
    <location>
        <begin position="34"/>
        <end position="92"/>
    </location>
</feature>
<dbReference type="AlphaFoldDB" id="A0A7W9JHW2"/>
<dbReference type="Gene3D" id="1.10.1660.10">
    <property type="match status" value="1"/>
</dbReference>
<keyword evidence="4" id="KW-1185">Reference proteome</keyword>
<dbReference type="GO" id="GO:0003700">
    <property type="term" value="F:DNA-binding transcription factor activity"/>
    <property type="evidence" value="ECO:0007669"/>
    <property type="project" value="InterPro"/>
</dbReference>
<comment type="caution">
    <text evidence="3">The sequence shown here is derived from an EMBL/GenBank/DDBJ whole genome shotgun (WGS) entry which is preliminary data.</text>
</comment>